<protein>
    <submittedName>
        <fullName evidence="1">Uncharacterized protein</fullName>
    </submittedName>
</protein>
<organism evidence="1 2">
    <name type="scientific">Desulforamulus profundi</name>
    <dbReference type="NCBI Taxonomy" id="1383067"/>
    <lineage>
        <taxon>Bacteria</taxon>
        <taxon>Bacillati</taxon>
        <taxon>Bacillota</taxon>
        <taxon>Clostridia</taxon>
        <taxon>Eubacteriales</taxon>
        <taxon>Peptococcaceae</taxon>
        <taxon>Desulforamulus</taxon>
    </lineage>
</organism>
<gene>
    <name evidence="1" type="ORF">P378_12255</name>
</gene>
<comment type="caution">
    <text evidence="1">The sequence shown here is derived from an EMBL/GenBank/DDBJ whole genome shotgun (WGS) entry which is preliminary data.</text>
</comment>
<sequence>MFCHIEIPVKDLARARIFMKNYLAGRSKSRLATTTPNFQVAVFAG</sequence>
<evidence type="ECO:0000313" key="1">
    <source>
        <dbReference type="EMBL" id="PHJ38026.1"/>
    </source>
</evidence>
<dbReference type="AlphaFoldDB" id="A0A2C6MFA2"/>
<evidence type="ECO:0000313" key="2">
    <source>
        <dbReference type="Proteomes" id="UP000222564"/>
    </source>
</evidence>
<accession>A0A2C6MFA2</accession>
<dbReference type="EMBL" id="AWQQ01000062">
    <property type="protein sequence ID" value="PHJ38026.1"/>
    <property type="molecule type" value="Genomic_DNA"/>
</dbReference>
<reference evidence="1 2" key="1">
    <citation type="submission" date="2013-09" db="EMBL/GenBank/DDBJ databases">
        <title>Biodegradation of hydrocarbons in the deep terrestrial subsurface : characterization of a microbial consortium composed of two Desulfotomaculum species originating from a deep geological formation.</title>
        <authorList>
            <person name="Aullo T."/>
            <person name="Berlendis S."/>
            <person name="Lascourreges J.-F."/>
            <person name="Dessort D."/>
            <person name="Saint-Laurent S."/>
            <person name="Schraauwers B."/>
            <person name="Mas J."/>
            <person name="Magot M."/>
            <person name="Ranchou-Peyruse A."/>
        </authorList>
    </citation>
    <scope>NUCLEOTIDE SEQUENCE [LARGE SCALE GENOMIC DNA]</scope>
    <source>
        <strain evidence="1 2">Bs107</strain>
    </source>
</reference>
<proteinExistence type="predicted"/>
<name>A0A2C6MFA2_9FIRM</name>
<dbReference type="Proteomes" id="UP000222564">
    <property type="component" value="Unassembled WGS sequence"/>
</dbReference>
<keyword evidence="2" id="KW-1185">Reference proteome</keyword>